<evidence type="ECO:0000259" key="3">
    <source>
        <dbReference type="Pfam" id="PF00210"/>
    </source>
</evidence>
<dbReference type="EMBL" id="JXBC01000013">
    <property type="protein sequence ID" value="KIU05547.1"/>
    <property type="molecule type" value="Genomic_DNA"/>
</dbReference>
<dbReference type="InterPro" id="IPR009078">
    <property type="entry name" value="Ferritin-like_SF"/>
</dbReference>
<evidence type="ECO:0000313" key="4">
    <source>
        <dbReference type="EMBL" id="KIU05547.1"/>
    </source>
</evidence>
<dbReference type="STRING" id="483913.AN935_16575"/>
<dbReference type="Proteomes" id="UP001214898">
    <property type="component" value="Chromosome"/>
</dbReference>
<comment type="similarity">
    <text evidence="1 2">Belongs to the Dps family.</text>
</comment>
<keyword evidence="4" id="KW-0238">DNA-binding</keyword>
<dbReference type="PANTHER" id="PTHR42932:SF1">
    <property type="entry name" value="GENERAL STRESS PROTEIN 20U"/>
    <property type="match status" value="1"/>
</dbReference>
<evidence type="ECO:0000313" key="7">
    <source>
        <dbReference type="EMBL" id="WEY85952.1"/>
    </source>
</evidence>
<dbReference type="Gene3D" id="1.20.1260.10">
    <property type="match status" value="1"/>
</dbReference>
<dbReference type="PIRSF" id="PIRSF005900">
    <property type="entry name" value="Dps"/>
    <property type="match status" value="1"/>
</dbReference>
<organism evidence="4 8">
    <name type="scientific">Bacillus subtilis</name>
    <dbReference type="NCBI Taxonomy" id="1423"/>
    <lineage>
        <taxon>Bacteria</taxon>
        <taxon>Bacillati</taxon>
        <taxon>Bacillota</taxon>
        <taxon>Bacilli</taxon>
        <taxon>Bacillales</taxon>
        <taxon>Bacillaceae</taxon>
        <taxon>Bacillus</taxon>
    </lineage>
</organism>
<dbReference type="EMBL" id="CP120576">
    <property type="protein sequence ID" value="WEY85952.1"/>
    <property type="molecule type" value="Genomic_DNA"/>
</dbReference>
<evidence type="ECO:0000313" key="9">
    <source>
        <dbReference type="Proteomes" id="UP000076442"/>
    </source>
</evidence>
<dbReference type="EMBL" id="LJZV01000016">
    <property type="protein sequence ID" value="KZD90236.1"/>
    <property type="molecule type" value="Genomic_DNA"/>
</dbReference>
<dbReference type="InterPro" id="IPR002177">
    <property type="entry name" value="DPS_DNA-bd"/>
</dbReference>
<dbReference type="Proteomes" id="UP000032247">
    <property type="component" value="Unassembled WGS sequence"/>
</dbReference>
<dbReference type="InterPro" id="IPR012347">
    <property type="entry name" value="Ferritin-like"/>
</dbReference>
<dbReference type="PANTHER" id="PTHR42932">
    <property type="entry name" value="GENERAL STRESS PROTEIN 20U"/>
    <property type="match status" value="1"/>
</dbReference>
<evidence type="ECO:0000313" key="6">
    <source>
        <dbReference type="EMBL" id="MBO3793698.1"/>
    </source>
</evidence>
<dbReference type="EMBL" id="JAGFPW010000002">
    <property type="protein sequence ID" value="MBO3793698.1"/>
    <property type="molecule type" value="Genomic_DNA"/>
</dbReference>
<evidence type="ECO:0000256" key="1">
    <source>
        <dbReference type="ARBA" id="ARBA00009497"/>
    </source>
</evidence>
<dbReference type="RefSeq" id="WP_003228537.1">
    <property type="nucleotide sequence ID" value="NZ_AP024621.1"/>
</dbReference>
<name>A0A063X9C7_BACIU</name>
<evidence type="ECO:0000256" key="2">
    <source>
        <dbReference type="RuleBase" id="RU003875"/>
    </source>
</evidence>
<reference evidence="5 9" key="2">
    <citation type="submission" date="2015-09" db="EMBL/GenBank/DDBJ databases">
        <title>Spore heat resistance.</title>
        <authorList>
            <person name="Boekhorst J."/>
            <person name="Berendsen E.M."/>
            <person name="Wells-Bennik M.H."/>
            <person name="Kuipers O.P."/>
        </authorList>
    </citation>
    <scope>NUCLEOTIDE SEQUENCE [LARGE SCALE GENOMIC DNA]</scope>
    <source>
        <strain evidence="5 9">B4122</strain>
    </source>
</reference>
<gene>
    <name evidence="6" type="primary">mrgA</name>
    <name evidence="5" type="ORF">B4122_3157</name>
    <name evidence="6" type="ORF">J5227_05030</name>
    <name evidence="7" type="ORF">P5633_07390</name>
    <name evidence="4" type="ORF">SC09_contig4orf00366</name>
</gene>
<feature type="domain" description="Ferritin/DPS" evidence="3">
    <location>
        <begin position="15"/>
        <end position="153"/>
    </location>
</feature>
<dbReference type="AlphaFoldDB" id="A0A063X9C7"/>
<dbReference type="GO" id="GO:0008199">
    <property type="term" value="F:ferric iron binding"/>
    <property type="evidence" value="ECO:0007669"/>
    <property type="project" value="InterPro"/>
</dbReference>
<dbReference type="PROSITE" id="PS00818">
    <property type="entry name" value="DPS_1"/>
    <property type="match status" value="1"/>
</dbReference>
<reference evidence="4 8" key="1">
    <citation type="submission" date="2014-12" db="EMBL/GenBank/DDBJ databases">
        <title>Comparative genome analysis of Bacillus coagulans HM-08, Clostridium butyricum HM-68, Bacillus subtilis HM-66 and Bacillus licheniformis BL-09.</title>
        <authorList>
            <person name="Zhang H."/>
        </authorList>
    </citation>
    <scope>NUCLEOTIDE SEQUENCE [LARGE SCALE GENOMIC DNA]</scope>
    <source>
        <strain evidence="4 8">HM-66</strain>
    </source>
</reference>
<dbReference type="InterPro" id="IPR008331">
    <property type="entry name" value="Ferritin_DPS_dom"/>
</dbReference>
<dbReference type="PATRIC" id="fig|1423.134.peg.2043"/>
<evidence type="ECO:0000313" key="5">
    <source>
        <dbReference type="EMBL" id="KZD90236.1"/>
    </source>
</evidence>
<dbReference type="Proteomes" id="UP000665181">
    <property type="component" value="Unassembled WGS sequence"/>
</dbReference>
<dbReference type="SMR" id="A0A063X9C7"/>
<dbReference type="InterPro" id="IPR023188">
    <property type="entry name" value="DPS_DNA-bd_CS"/>
</dbReference>
<dbReference type="Pfam" id="PF00210">
    <property type="entry name" value="Ferritin"/>
    <property type="match status" value="1"/>
</dbReference>
<reference evidence="6" key="3">
    <citation type="submission" date="2021-03" db="EMBL/GenBank/DDBJ databases">
        <title>Isolation of Bacillus subtilis from fermented food sample.</title>
        <authorList>
            <person name="Lakshmanan V."/>
            <person name="Athira K."/>
            <person name="Rajagopal K."/>
        </authorList>
    </citation>
    <scope>NUCLEOTIDE SEQUENCE</scope>
    <source>
        <strain evidence="6">S1</strain>
    </source>
</reference>
<accession>A0A063X9C7</accession>
<dbReference type="Proteomes" id="UP000076442">
    <property type="component" value="Unassembled WGS sequence"/>
</dbReference>
<dbReference type="CDD" id="cd01043">
    <property type="entry name" value="DPS"/>
    <property type="match status" value="1"/>
</dbReference>
<proteinExistence type="inferred from homology"/>
<reference evidence="7" key="4">
    <citation type="submission" date="2023-03" db="EMBL/GenBank/DDBJ databases">
        <title>Complete genome sequences of 52 Bacillus and Priestia strains isolated from West-African fermentations and 26 reference strains from the DSMZ collection.</title>
        <authorList>
            <person name="Wiedenbein E.S."/>
            <person name="Canoy T.S."/>
            <person name="Hui Y."/>
            <person name="Parkouda C."/>
            <person name="Dawende C."/>
            <person name="Ametefe E."/>
            <person name="Jespersen L."/>
            <person name="Nielsen D.S."/>
        </authorList>
    </citation>
    <scope>NUCLEOTIDE SEQUENCE</scope>
    <source>
        <strain evidence="7">PRO56</strain>
    </source>
</reference>
<evidence type="ECO:0000313" key="8">
    <source>
        <dbReference type="Proteomes" id="UP000032247"/>
    </source>
</evidence>
<dbReference type="GO" id="GO:0016722">
    <property type="term" value="F:oxidoreductase activity, acting on metal ions"/>
    <property type="evidence" value="ECO:0007669"/>
    <property type="project" value="InterPro"/>
</dbReference>
<dbReference type="GO" id="GO:0003677">
    <property type="term" value="F:DNA binding"/>
    <property type="evidence" value="ECO:0007669"/>
    <property type="project" value="UniProtKB-KW"/>
</dbReference>
<dbReference type="PRINTS" id="PR01346">
    <property type="entry name" value="HELNAPAPROT"/>
</dbReference>
<sequence length="153" mass="17332">MKTENAKTNQTLVENSLNTQLSNWFLLYSKLHRFHWYVKGPHFFTLHEKFEELYDHAAETVDTIAERLLAIGGQPVATVKEYTEHASITDGGNETSASEMVQALVNDYKQISSESKFVIGLAEENQDNATADLFVGLIEEVEKQVWMLSSYLG</sequence>
<protein>
    <submittedName>
        <fullName evidence="4 6">Metalloregulation DNA-binding stress protein</fullName>
    </submittedName>
    <submittedName>
        <fullName evidence="5">Non-specific DNA-binding protein Dps / Iron-binding ferritin-like antioxidant protein / Ferroxidase</fullName>
    </submittedName>
</protein>
<dbReference type="SUPFAM" id="SSF47240">
    <property type="entry name" value="Ferritin-like"/>
    <property type="match status" value="1"/>
</dbReference>
<dbReference type="PROSITE" id="PS00819">
    <property type="entry name" value="DPS_2"/>
    <property type="match status" value="1"/>
</dbReference>